<dbReference type="SUPFAM" id="SSF56235">
    <property type="entry name" value="N-terminal nucleophile aminohydrolases (Ntn hydrolases)"/>
    <property type="match status" value="1"/>
</dbReference>
<evidence type="ECO:0000313" key="6">
    <source>
        <dbReference type="EMBL" id="GHF26347.1"/>
    </source>
</evidence>
<name>A0A919E938_9PROT</name>
<dbReference type="PANTHER" id="PTHR34218">
    <property type="entry name" value="PEPTIDASE S45 PENICILLIN AMIDASE"/>
    <property type="match status" value="1"/>
</dbReference>
<dbReference type="InterPro" id="IPR023343">
    <property type="entry name" value="Penicillin_amidase_dom1"/>
</dbReference>
<dbReference type="Gene3D" id="1.10.439.10">
    <property type="entry name" value="Penicillin Amidohydrolase, domain 1"/>
    <property type="match status" value="1"/>
</dbReference>
<reference evidence="6" key="2">
    <citation type="submission" date="2020-09" db="EMBL/GenBank/DDBJ databases">
        <authorList>
            <person name="Sun Q."/>
            <person name="Kim S."/>
        </authorList>
    </citation>
    <scope>NUCLEOTIDE SEQUENCE</scope>
    <source>
        <strain evidence="6">KCTC 42590</strain>
    </source>
</reference>
<dbReference type="InterPro" id="IPR002692">
    <property type="entry name" value="S45"/>
</dbReference>
<keyword evidence="5" id="KW-0106">Calcium</keyword>
<reference evidence="6" key="1">
    <citation type="journal article" date="2014" name="Int. J. Syst. Evol. Microbiol.">
        <title>Complete genome sequence of Corynebacterium casei LMG S-19264T (=DSM 44701T), isolated from a smear-ripened cheese.</title>
        <authorList>
            <consortium name="US DOE Joint Genome Institute (JGI-PGF)"/>
            <person name="Walter F."/>
            <person name="Albersmeier A."/>
            <person name="Kalinowski J."/>
            <person name="Ruckert C."/>
        </authorList>
    </citation>
    <scope>NUCLEOTIDE SEQUENCE</scope>
    <source>
        <strain evidence="6">KCTC 42590</strain>
    </source>
</reference>
<dbReference type="InterPro" id="IPR043147">
    <property type="entry name" value="Penicillin_amidase_A-knob"/>
</dbReference>
<dbReference type="EMBL" id="BNCI01000002">
    <property type="protein sequence ID" value="GHF26347.1"/>
    <property type="molecule type" value="Genomic_DNA"/>
</dbReference>
<dbReference type="GO" id="GO:0046872">
    <property type="term" value="F:metal ion binding"/>
    <property type="evidence" value="ECO:0007669"/>
    <property type="project" value="UniProtKB-KW"/>
</dbReference>
<evidence type="ECO:0000256" key="3">
    <source>
        <dbReference type="ARBA" id="ARBA00023145"/>
    </source>
</evidence>
<feature type="binding site" evidence="5">
    <location>
        <position position="320"/>
    </location>
    <ligand>
        <name>Ca(2+)</name>
        <dbReference type="ChEBI" id="CHEBI:29108"/>
    </ligand>
</feature>
<dbReference type="AlphaFoldDB" id="A0A919E938"/>
<feature type="active site" description="Nucleophile" evidence="4">
    <location>
        <position position="246"/>
    </location>
</feature>
<dbReference type="Gene3D" id="3.60.20.10">
    <property type="entry name" value="Glutamine Phosphoribosylpyrophosphate, subunit 1, domain 1"/>
    <property type="match status" value="1"/>
</dbReference>
<gene>
    <name evidence="6" type="ORF">GCM10017044_21600</name>
</gene>
<dbReference type="Pfam" id="PF01804">
    <property type="entry name" value="Penicil_amidase"/>
    <property type="match status" value="1"/>
</dbReference>
<dbReference type="Gene3D" id="1.10.1400.10">
    <property type="match status" value="1"/>
</dbReference>
<dbReference type="GO" id="GO:0017000">
    <property type="term" value="P:antibiotic biosynthetic process"/>
    <property type="evidence" value="ECO:0007669"/>
    <property type="project" value="InterPro"/>
</dbReference>
<comment type="caution">
    <text evidence="6">The sequence shown here is derived from an EMBL/GenBank/DDBJ whole genome shotgun (WGS) entry which is preliminary data.</text>
</comment>
<comment type="similarity">
    <text evidence="1">Belongs to the peptidase S45 family.</text>
</comment>
<dbReference type="InterPro" id="IPR014395">
    <property type="entry name" value="Pen/GL7ACA/AHL_acylase"/>
</dbReference>
<proteinExistence type="inferred from homology"/>
<keyword evidence="5" id="KW-0479">Metal-binding</keyword>
<keyword evidence="2" id="KW-0378">Hydrolase</keyword>
<feature type="binding site" evidence="5">
    <location>
        <position position="187"/>
    </location>
    <ligand>
        <name>Ca(2+)</name>
        <dbReference type="ChEBI" id="CHEBI:29108"/>
    </ligand>
</feature>
<dbReference type="PANTHER" id="PTHR34218:SF4">
    <property type="entry name" value="ACYL-HOMOSERINE LACTONE ACYLASE QUIP"/>
    <property type="match status" value="1"/>
</dbReference>
<evidence type="ECO:0000256" key="5">
    <source>
        <dbReference type="PIRSR" id="PIRSR001227-2"/>
    </source>
</evidence>
<evidence type="ECO:0000256" key="4">
    <source>
        <dbReference type="PIRSR" id="PIRSR001227-1"/>
    </source>
</evidence>
<accession>A0A919E938</accession>
<keyword evidence="3" id="KW-0865">Zymogen</keyword>
<dbReference type="Gene3D" id="2.30.120.10">
    <property type="match status" value="1"/>
</dbReference>
<evidence type="ECO:0000313" key="7">
    <source>
        <dbReference type="Proteomes" id="UP000630923"/>
    </source>
</evidence>
<feature type="binding site" evidence="5">
    <location>
        <position position="323"/>
    </location>
    <ligand>
        <name>Ca(2+)</name>
        <dbReference type="ChEBI" id="CHEBI:29108"/>
    </ligand>
</feature>
<dbReference type="InterPro" id="IPR029055">
    <property type="entry name" value="Ntn_hydrolases_N"/>
</dbReference>
<sequence length="805" mass="89736">MKKLIKLLLGLSLLATLTFAAGYIYLRTSLPTIDGTQLVQEAENDITIARDGYGIPHITAQSTTDLYFGLGFAHAQDRLWQMDMNRRIGHGRLSEIAGESTLSTDKYMRTLGFSERAQSAFDASPKAVQDKLTAYADGVNAYLKTRQGALPIEFILTRTEPAPWKPVDTLVWQKLMWLDLSGNMRHEIERARLLTKLNADQLASIYPPYPGDTEAPFPALQDLYAAIDMDALADTVGAEPEESIGSNNWVVSGARTESGKPLLANDPHLGLTTPSIWYLARLHNASTGKNTVGVTFPGSPAIIIGRNDKIAWGFTNTAPDIQDTFIEKLIGDDQYLTPDGPATFSYRKETVSVKDAAPHTFTVRETRHGPVISDVIGTTEDFLKSGYVLALQWTALAPTDSSIQTFTELPAAESFEDFVKAGQTYMGPEQNMIYADTDGNIGYHAPAMIPVRHAENTIINGRLPSPGWLRKYDWQGFIPMNEVPKRFNPETGIIATANEKIVGPDYPHYITRDWAHPFRGDRIRNQLESKEKHSLESFAALQYDMVSDNARDLLPSIRAVLGANTFPNWNGDMDRDRPEPLLFHLFLRKYQQEILEDDLGTMYEGFTRFRPALVKSTLYWSSQTPPENSEYFSLPVLPKSDALAWCDNQLTNDITETCPALAQKAYKEAKAELNEKYPNGYRWGDEHIVRQTHRPFSEIKALRSVFELSAPLGGSRYTINVAGVSSSDKTLHQSTHGASYRGLFDLSDLNKSLFIQPTGQSGNPLSKHYNDLFPLWLNGDYITIPTDTVVPQNAAGILTLKVKND</sequence>
<evidence type="ECO:0000256" key="2">
    <source>
        <dbReference type="ARBA" id="ARBA00022801"/>
    </source>
</evidence>
<comment type="cofactor">
    <cofactor evidence="5">
        <name>Ca(2+)</name>
        <dbReference type="ChEBI" id="CHEBI:29108"/>
    </cofactor>
    <text evidence="5">Binds 1 Ca(2+) ion per dimer.</text>
</comment>
<dbReference type="PIRSF" id="PIRSF001227">
    <property type="entry name" value="Pen_acylase"/>
    <property type="match status" value="1"/>
</dbReference>
<keyword evidence="7" id="KW-1185">Reference proteome</keyword>
<protein>
    <submittedName>
        <fullName evidence="6">Penicillin amidase</fullName>
    </submittedName>
</protein>
<evidence type="ECO:0000256" key="1">
    <source>
        <dbReference type="ARBA" id="ARBA00006586"/>
    </source>
</evidence>
<organism evidence="6 7">
    <name type="scientific">Kordiimonas sediminis</name>
    <dbReference type="NCBI Taxonomy" id="1735581"/>
    <lineage>
        <taxon>Bacteria</taxon>
        <taxon>Pseudomonadati</taxon>
        <taxon>Pseudomonadota</taxon>
        <taxon>Alphaproteobacteria</taxon>
        <taxon>Kordiimonadales</taxon>
        <taxon>Kordiimonadaceae</taxon>
        <taxon>Kordiimonas</taxon>
    </lineage>
</organism>
<dbReference type="RefSeq" id="WP_191252850.1">
    <property type="nucleotide sequence ID" value="NZ_BNCI01000002.1"/>
</dbReference>
<dbReference type="CDD" id="cd03747">
    <property type="entry name" value="Ntn_PGA_like"/>
    <property type="match status" value="1"/>
</dbReference>
<dbReference type="InterPro" id="IPR043146">
    <property type="entry name" value="Penicillin_amidase_N_B-knob"/>
</dbReference>
<dbReference type="GO" id="GO:0016811">
    <property type="term" value="F:hydrolase activity, acting on carbon-nitrogen (but not peptide) bonds, in linear amides"/>
    <property type="evidence" value="ECO:0007669"/>
    <property type="project" value="InterPro"/>
</dbReference>
<dbReference type="Proteomes" id="UP000630923">
    <property type="component" value="Unassembled WGS sequence"/>
</dbReference>